<organism evidence="1 2">
    <name type="scientific">Colwellia psychrerythraea (strain 34H / ATCC BAA-681)</name>
    <name type="common">Vibrio psychroerythus</name>
    <dbReference type="NCBI Taxonomy" id="167879"/>
    <lineage>
        <taxon>Bacteria</taxon>
        <taxon>Pseudomonadati</taxon>
        <taxon>Pseudomonadota</taxon>
        <taxon>Gammaproteobacteria</taxon>
        <taxon>Alteromonadales</taxon>
        <taxon>Colwelliaceae</taxon>
        <taxon>Colwellia</taxon>
    </lineage>
</organism>
<proteinExistence type="predicted"/>
<dbReference type="STRING" id="167879.CPS_2603"/>
<evidence type="ECO:0000313" key="2">
    <source>
        <dbReference type="Proteomes" id="UP000000547"/>
    </source>
</evidence>
<dbReference type="KEGG" id="cps:CPS_2603"/>
<gene>
    <name evidence="1" type="ordered locus">CPS_2603</name>
</gene>
<reference evidence="1" key="1">
    <citation type="journal article" date="2005" name="Proc. Natl. Acad. Sci. U.S.A.">
        <title>The psychrophilic lifestyle as revealed by the genome sequence of Colwellia psychrerythraea 34H through genomic and proteomic analyses.</title>
        <authorList>
            <person name="Methe B.A."/>
            <person name="Nelson K.E."/>
            <person name="Deming J.W."/>
            <person name="Momen B."/>
            <person name="Melamud E."/>
            <person name="Zhang X."/>
            <person name="Moult J."/>
            <person name="Madupu R."/>
            <person name="Nelson W.C."/>
            <person name="Dodson R.J."/>
            <person name="Brinkac L.M."/>
            <person name="Daugherty S.C."/>
            <person name="Durkin A.S."/>
            <person name="DeBoy R.T."/>
            <person name="Kolonay J.F."/>
            <person name="Sullivan S.A."/>
            <person name="Zhou L."/>
            <person name="Davidsen T.M."/>
            <person name="Wu M."/>
            <person name="Huston A.L."/>
            <person name="Lewis M."/>
            <person name="Weaver B."/>
            <person name="Weidman J.F."/>
            <person name="Khouri H."/>
            <person name="Utterback T.R."/>
            <person name="Feldblyum T.V."/>
            <person name="Fraser C.M."/>
        </authorList>
    </citation>
    <scope>NUCLEOTIDE SEQUENCE [LARGE SCALE GENOMIC DNA]</scope>
    <source>
        <strain evidence="1">34H</strain>
    </source>
</reference>
<dbReference type="eggNOG" id="ENOG5030Y6B">
    <property type="taxonomic scope" value="Bacteria"/>
</dbReference>
<sequence length="71" mass="8282">MDIEQARIKAICHHMTTISIDNKPFVPLVKVKRSEALLAGQIRVMLSKRRSNRIHYFLQTYSNKITLLNDD</sequence>
<evidence type="ECO:0000313" key="1">
    <source>
        <dbReference type="EMBL" id="AAZ26099.1"/>
    </source>
</evidence>
<dbReference type="RefSeq" id="WP_011043412.1">
    <property type="nucleotide sequence ID" value="NC_003910.7"/>
</dbReference>
<dbReference type="AlphaFoldDB" id="Q481F1"/>
<dbReference type="EMBL" id="CP000083">
    <property type="protein sequence ID" value="AAZ26099.1"/>
    <property type="molecule type" value="Genomic_DNA"/>
</dbReference>
<accession>Q481F1</accession>
<dbReference type="HOGENOM" id="CLU_2733068_0_0_6"/>
<name>Q481F1_COLP3</name>
<protein>
    <submittedName>
        <fullName evidence="1">Uncharacterized protein</fullName>
    </submittedName>
</protein>
<dbReference type="Proteomes" id="UP000000547">
    <property type="component" value="Chromosome"/>
</dbReference>